<organism evidence="16">
    <name type="scientific">Podospora anserina (strain S / ATCC MYA-4624 / DSM 980 / FGSC 10383)</name>
    <name type="common">Pleurage anserina</name>
    <dbReference type="NCBI Taxonomy" id="515849"/>
    <lineage>
        <taxon>Eukaryota</taxon>
        <taxon>Fungi</taxon>
        <taxon>Dikarya</taxon>
        <taxon>Ascomycota</taxon>
        <taxon>Pezizomycotina</taxon>
        <taxon>Sordariomycetes</taxon>
        <taxon>Sordariomycetidae</taxon>
        <taxon>Sordariales</taxon>
        <taxon>Podosporaceae</taxon>
        <taxon>Podospora</taxon>
        <taxon>Podospora anserina</taxon>
    </lineage>
</organism>
<feature type="compositionally biased region" description="Low complexity" evidence="14">
    <location>
        <begin position="523"/>
        <end position="534"/>
    </location>
</feature>
<dbReference type="GO" id="GO:0042162">
    <property type="term" value="F:telomeric DNA binding"/>
    <property type="evidence" value="ECO:0007669"/>
    <property type="project" value="TreeGrafter"/>
</dbReference>
<keyword evidence="6 13" id="KW-0548">Nucleotidyltransferase</keyword>
<evidence type="ECO:0000256" key="12">
    <source>
        <dbReference type="ARBA" id="ARBA00048173"/>
    </source>
</evidence>
<feature type="region of interest" description="Disordered" evidence="14">
    <location>
        <begin position="21"/>
        <end position="65"/>
    </location>
</feature>
<dbReference type="GeneID" id="6197546"/>
<evidence type="ECO:0000256" key="9">
    <source>
        <dbReference type="ARBA" id="ARBA00022895"/>
    </source>
</evidence>
<feature type="domain" description="Reverse transcriptase" evidence="15">
    <location>
        <begin position="713"/>
        <end position="1047"/>
    </location>
</feature>
<dbReference type="Pfam" id="PF00078">
    <property type="entry name" value="RVT_1"/>
    <property type="match status" value="1"/>
</dbReference>
<keyword evidence="8 13" id="KW-0460">Magnesium</keyword>
<evidence type="ECO:0000256" key="2">
    <source>
        <dbReference type="ARBA" id="ARBA00012493"/>
    </source>
</evidence>
<dbReference type="InterPro" id="IPR000477">
    <property type="entry name" value="RT_dom"/>
</dbReference>
<evidence type="ECO:0000256" key="11">
    <source>
        <dbReference type="ARBA" id="ARBA00023242"/>
    </source>
</evidence>
<keyword evidence="5 13" id="KW-0808">Transferase</keyword>
<dbReference type="FunFam" id="1.10.132.70:FF:000004">
    <property type="entry name" value="Telomerase reverse transcriptase"/>
    <property type="match status" value="1"/>
</dbReference>
<comment type="similarity">
    <text evidence="1 13">Belongs to the reverse transcriptase family. Telomerase subfamily.</text>
</comment>
<evidence type="ECO:0000256" key="5">
    <source>
        <dbReference type="ARBA" id="ARBA00022679"/>
    </source>
</evidence>
<accession>B2A8W5</accession>
<dbReference type="SMART" id="SM00975">
    <property type="entry name" value="Telomerase_RBD"/>
    <property type="match status" value="1"/>
</dbReference>
<dbReference type="InterPro" id="IPR021891">
    <property type="entry name" value="Telomerase_RBD"/>
</dbReference>
<comment type="catalytic activity">
    <reaction evidence="12 13">
        <text>DNA(n) + a 2'-deoxyribonucleoside 5'-triphosphate = DNA(n+1) + diphosphate</text>
        <dbReference type="Rhea" id="RHEA:22508"/>
        <dbReference type="Rhea" id="RHEA-COMP:17339"/>
        <dbReference type="Rhea" id="RHEA-COMP:17340"/>
        <dbReference type="ChEBI" id="CHEBI:33019"/>
        <dbReference type="ChEBI" id="CHEBI:61560"/>
        <dbReference type="ChEBI" id="CHEBI:173112"/>
        <dbReference type="EC" id="2.7.7.49"/>
    </reaction>
</comment>
<sequence length="1229" mass="138611">LSHALHIQSTERTHIRFHSFIPGQLPRPAHPPHHDSPTPTTPTTPFNGLSRVLDPATPRPNQPPAHVWSLLETGLGGHLRHFPIMTTILASRPAKGKRSRDNSGELTRNGSADHPAKHQRTGHEPRDAVVKHALLSQYYSETQTLRQYALSKLPTSSRIRRKKIATVGLSGSSVQKSSTEEETILGELLDTTVVAWRHDATARKNSYRWEKWIAFSQKGKGDESYVTLSDGLRRSMYSQSDIVDFVIWLLFSQQEAGVRLKHLLCDGFRRSVNENAHPKEAAAPSKPIPGLFAVERNQQVEALREKPWPQLLMLLGKEGERIMIDLLVDCAIFRAVKAGKGNMQQLCGIPISELSPLEAKPIDKENPMRPSEISFVRSRMLYARAALNARGAVHFGLRHIHVLNRFPYKAPTPTEEDTNHGNVVHILVYMFPRQFGLHNPFTSVVDRQKTTQRFQDYTLREEEIAEKFSKLDTPGKPIRHVPKRLRGQVQHLVERLQILHGRCAYAEMMKHYCPMGSTSMERSLVSSSRSAGEASRGKKKTRQNAAPDWNLKYSSLTELATPTSSVSAFCQAILAKVIPNEFWGQGDAQEHNKACLLKKVHEFIHLRRFESMCLHEVMQGMKLQDIDWLAPPGLANQKCSQSDMQKRTEIFYEFLYYLFDSFLIPLIRSNFYVTDSSVDKYCLFFYRHDVWRYVAEPAMAALKTRMFEEVRLEDALRILGSRKLGLAHLRLVPKETNMRPLMNLSRRTLRPGGKAGLSYSINTNLGPVNSVLKLERRLGSSLFSVSDIYPRIKAFKTSLGQGNHKLYFAKVDVTAAYDTIPQDAMIKLLRQIPKQAFYKIKKHAEVSPLEMVLGKGSTAKAASRWPSVAQPNKDPLPFSQLIETTLAPTKKDTIFVDRSNAQKTHNTRDLMSLSTSHIKDNLIRIGKKHYRQKSGIPQGSVISSALCNYFYADLERTHLSFLFSDDNTNDSLLLRLIDDFLLITTSLPKATQFITTMHSGVPAYGVTVNPSKSLVNFPVTINGTTLPTLQSKNNNRPAQFPYTGLFINTKTLEISKDNTALTVFNSLTVEHTRRPGRNFSRKVLASFKLQSGIHLYDTSLNSRPKVLANAFAAFGVCARKMWAYGRCMGKKRQPGGGVVKDTIRSLIDVAFLLLTSKSRKERWPGYECMVTKGEVAWLVMVAFRQVLVRKQTGYREVVVWLQEETVNLSKGKKGVGVAGLIKIVRGVGI</sequence>
<evidence type="ECO:0000256" key="7">
    <source>
        <dbReference type="ARBA" id="ARBA00022723"/>
    </source>
</evidence>
<evidence type="ECO:0000256" key="8">
    <source>
        <dbReference type="ARBA" id="ARBA00022842"/>
    </source>
</evidence>
<evidence type="ECO:0000313" key="16">
    <source>
        <dbReference type="EMBL" id="CAP60466.1"/>
    </source>
</evidence>
<dbReference type="PANTHER" id="PTHR12066">
    <property type="entry name" value="TELOMERASE REVERSE TRANSCRIPTASE"/>
    <property type="match status" value="1"/>
</dbReference>
<dbReference type="GO" id="GO:0003720">
    <property type="term" value="F:telomerase activity"/>
    <property type="evidence" value="ECO:0007669"/>
    <property type="project" value="InterPro"/>
</dbReference>
<dbReference type="InterPro" id="IPR003545">
    <property type="entry name" value="Telomerase_RT"/>
</dbReference>
<name>B2A8W5_PODAN</name>
<dbReference type="Gene3D" id="3.30.70.2630">
    <property type="match status" value="1"/>
</dbReference>
<keyword evidence="11 13" id="KW-0539">Nucleus</keyword>
<keyword evidence="10 13" id="KW-0695">RNA-directed DNA polymerase</keyword>
<dbReference type="PROSITE" id="PS50878">
    <property type="entry name" value="RT_POL"/>
    <property type="match status" value="1"/>
</dbReference>
<evidence type="ECO:0000256" key="4">
    <source>
        <dbReference type="ARBA" id="ARBA00022454"/>
    </source>
</evidence>
<gene>
    <name evidence="16" type="ORF">PODANS_1_7620</name>
</gene>
<dbReference type="EMBL" id="CU633438">
    <property type="protein sequence ID" value="CAP60466.1"/>
    <property type="molecule type" value="Genomic_DNA"/>
</dbReference>
<keyword evidence="4 13" id="KW-0158">Chromosome</keyword>
<dbReference type="EC" id="2.7.7.49" evidence="2 13"/>
<evidence type="ECO:0000256" key="1">
    <source>
        <dbReference type="ARBA" id="ARBA00008001"/>
    </source>
</evidence>
<reference evidence="16" key="1">
    <citation type="journal article" date="2008" name="Genome Biol.">
        <title>The genome sequence of the model ascomycete fungus Podospora anserina.</title>
        <authorList>
            <person name="Espagne E."/>
            <person name="Lespinet O."/>
            <person name="Malagnac F."/>
            <person name="Da Silva C."/>
            <person name="Jaillon O."/>
            <person name="Porcel B.M."/>
            <person name="Couloux A."/>
            <person name="Aury J.-M."/>
            <person name="Segurens B."/>
            <person name="Poulain J."/>
            <person name="Anthouard V."/>
            <person name="Grossetete S."/>
            <person name="Khalili H."/>
            <person name="Coppin E."/>
            <person name="Dequard-Chablat M."/>
            <person name="Picard M."/>
            <person name="Contamine V."/>
            <person name="Arnaise S."/>
            <person name="Bourdais A."/>
            <person name="Berteaux-Lecellier V."/>
            <person name="Gautheret D."/>
            <person name="de Vries R.P."/>
            <person name="Battaglia E."/>
            <person name="Coutinho P.M."/>
            <person name="Danchin E.G.J."/>
            <person name="Henrissat B."/>
            <person name="El Khoury R."/>
            <person name="Sainsard-Chanet A."/>
            <person name="Boivin A."/>
            <person name="Pinan-Lucarre B."/>
            <person name="Sellem C.H."/>
            <person name="Debuchy R."/>
            <person name="Wincker P."/>
            <person name="Weissenbach J."/>
            <person name="Silar P."/>
        </authorList>
    </citation>
    <scope>NUCLEOTIDE SEQUENCE [LARGE SCALE GENOMIC DNA]</scope>
    <source>
        <strain evidence="16">S mat+</strain>
    </source>
</reference>
<dbReference type="Gene3D" id="1.10.357.90">
    <property type="match status" value="1"/>
</dbReference>
<comment type="subcellular location">
    <subcellularLocation>
        <location evidence="13">Nucleus</location>
    </subcellularLocation>
    <subcellularLocation>
        <location evidence="13">Chromosome</location>
        <location evidence="13">Telomere</location>
    </subcellularLocation>
</comment>
<feature type="region of interest" description="Disordered" evidence="14">
    <location>
        <begin position="523"/>
        <end position="544"/>
    </location>
</feature>
<keyword evidence="9 13" id="KW-0779">Telomere</keyword>
<reference evidence="16" key="2">
    <citation type="submission" date="2008-07" db="EMBL/GenBank/DDBJ databases">
        <authorList>
            <person name="Genoscope - CEA"/>
        </authorList>
    </citation>
    <scope>NUCLEOTIDE SEQUENCE</scope>
    <source>
        <strain evidence="16">S mat+</strain>
    </source>
</reference>
<dbReference type="KEGG" id="pan:PODANSg10033"/>
<dbReference type="GO" id="GO:0000333">
    <property type="term" value="C:telomerase catalytic core complex"/>
    <property type="evidence" value="ECO:0007669"/>
    <property type="project" value="TreeGrafter"/>
</dbReference>
<dbReference type="GO" id="GO:0070034">
    <property type="term" value="F:telomerase RNA binding"/>
    <property type="evidence" value="ECO:0007669"/>
    <property type="project" value="TreeGrafter"/>
</dbReference>
<comment type="function">
    <text evidence="13">Telomerase is a ribonucleoprotein enzyme essential for the replication of chromosome termini in most eukaryotes. It elongates telomeres. It is a reverse transcriptase that adds simple sequence repeats to chromosome ends by copying a template sequence within the RNA component of the enzyme.</text>
</comment>
<dbReference type="Pfam" id="PF12009">
    <property type="entry name" value="Telomerase_RBD"/>
    <property type="match status" value="1"/>
</dbReference>
<dbReference type="GO" id="GO:0046872">
    <property type="term" value="F:metal ion binding"/>
    <property type="evidence" value="ECO:0007669"/>
    <property type="project" value="UniProtKB-KW"/>
</dbReference>
<evidence type="ECO:0000256" key="10">
    <source>
        <dbReference type="ARBA" id="ARBA00022918"/>
    </source>
</evidence>
<dbReference type="VEuPathDB" id="FungiDB:PODANS_1_7620"/>
<dbReference type="HOGENOM" id="CLU_001996_0_1_1"/>
<feature type="non-terminal residue" evidence="16">
    <location>
        <position position="1"/>
    </location>
</feature>
<dbReference type="OrthoDB" id="289721at2759"/>
<evidence type="ECO:0000256" key="14">
    <source>
        <dbReference type="SAM" id="MobiDB-lite"/>
    </source>
</evidence>
<dbReference type="PANTHER" id="PTHR12066:SF0">
    <property type="entry name" value="TELOMERASE REVERSE TRANSCRIPTASE"/>
    <property type="match status" value="1"/>
</dbReference>
<proteinExistence type="inferred from homology"/>
<evidence type="ECO:0000259" key="15">
    <source>
        <dbReference type="PROSITE" id="PS50878"/>
    </source>
</evidence>
<dbReference type="CDD" id="cd01648">
    <property type="entry name" value="TERT"/>
    <property type="match status" value="1"/>
</dbReference>
<protein>
    <recommendedName>
        <fullName evidence="3 13">Telomerase reverse transcriptase</fullName>
        <ecNumber evidence="2 13">2.7.7.49</ecNumber>
    </recommendedName>
    <alternativeName>
        <fullName evidence="13">Telomerase catalytic subunit</fullName>
    </alternativeName>
</protein>
<dbReference type="GO" id="GO:0000781">
    <property type="term" value="C:chromosome, telomeric region"/>
    <property type="evidence" value="ECO:0007669"/>
    <property type="project" value="UniProtKB-SubCell"/>
</dbReference>
<dbReference type="RefSeq" id="XP_001912984.1">
    <property type="nucleotide sequence ID" value="XM_001912949.1"/>
</dbReference>
<dbReference type="AlphaFoldDB" id="B2A8W5"/>
<dbReference type="GO" id="GO:0007004">
    <property type="term" value="P:telomere maintenance via telomerase"/>
    <property type="evidence" value="ECO:0007669"/>
    <property type="project" value="TreeGrafter"/>
</dbReference>
<evidence type="ECO:0000256" key="3">
    <source>
        <dbReference type="ARBA" id="ARBA00016182"/>
    </source>
</evidence>
<evidence type="ECO:0000256" key="13">
    <source>
        <dbReference type="RuleBase" id="RU365061"/>
    </source>
</evidence>
<feature type="region of interest" description="Disordered" evidence="14">
    <location>
        <begin position="90"/>
        <end position="125"/>
    </location>
</feature>
<evidence type="ECO:0000256" key="6">
    <source>
        <dbReference type="ARBA" id="ARBA00022695"/>
    </source>
</evidence>
<dbReference type="PRINTS" id="PR01365">
    <property type="entry name" value="TELOMERASERT"/>
</dbReference>
<dbReference type="Gene3D" id="1.10.132.70">
    <property type="match status" value="1"/>
</dbReference>
<keyword evidence="7 13" id="KW-0479">Metal-binding</keyword>